<evidence type="ECO:0000256" key="5">
    <source>
        <dbReference type="SAM" id="Coils"/>
    </source>
</evidence>
<evidence type="ECO:0000256" key="4">
    <source>
        <dbReference type="PROSITE-ProRule" id="PRU00169"/>
    </source>
</evidence>
<dbReference type="Gene3D" id="1.10.287.130">
    <property type="match status" value="1"/>
</dbReference>
<feature type="domain" description="Response regulatory" evidence="8">
    <location>
        <begin position="715"/>
        <end position="832"/>
    </location>
</feature>
<dbReference type="InterPro" id="IPR001789">
    <property type="entry name" value="Sig_transdc_resp-reg_receiver"/>
</dbReference>
<gene>
    <name evidence="9" type="ORF">O4H49_11570</name>
</gene>
<dbReference type="Gene3D" id="3.30.565.10">
    <property type="entry name" value="Histidine kinase-like ATPase, C-terminal domain"/>
    <property type="match status" value="1"/>
</dbReference>
<dbReference type="InterPro" id="IPR005467">
    <property type="entry name" value="His_kinase_dom"/>
</dbReference>
<feature type="domain" description="Histidine kinase" evidence="7">
    <location>
        <begin position="448"/>
        <end position="670"/>
    </location>
</feature>
<keyword evidence="10" id="KW-1185">Reference proteome</keyword>
<dbReference type="PANTHER" id="PTHR45339:SF5">
    <property type="entry name" value="HISTIDINE KINASE"/>
    <property type="match status" value="1"/>
</dbReference>
<dbReference type="InterPro" id="IPR003661">
    <property type="entry name" value="HisK_dim/P_dom"/>
</dbReference>
<feature type="coiled-coil region" evidence="5">
    <location>
        <begin position="375"/>
        <end position="441"/>
    </location>
</feature>
<dbReference type="PROSITE" id="PS50110">
    <property type="entry name" value="RESPONSE_REGULATORY"/>
    <property type="match status" value="1"/>
</dbReference>
<feature type="transmembrane region" description="Helical" evidence="6">
    <location>
        <begin position="45"/>
        <end position="65"/>
    </location>
</feature>
<keyword evidence="9" id="KW-0067">ATP-binding</keyword>
<keyword evidence="6" id="KW-0472">Membrane</keyword>
<evidence type="ECO:0000256" key="6">
    <source>
        <dbReference type="SAM" id="Phobius"/>
    </source>
</evidence>
<proteinExistence type="predicted"/>
<evidence type="ECO:0000259" key="7">
    <source>
        <dbReference type="PROSITE" id="PS50109"/>
    </source>
</evidence>
<evidence type="ECO:0000259" key="8">
    <source>
        <dbReference type="PROSITE" id="PS50110"/>
    </source>
</evidence>
<dbReference type="RefSeq" id="WP_269423572.1">
    <property type="nucleotide sequence ID" value="NZ_JAPWGY010000003.1"/>
</dbReference>
<dbReference type="InterPro" id="IPR036890">
    <property type="entry name" value="HATPase_C_sf"/>
</dbReference>
<evidence type="ECO:0000256" key="2">
    <source>
        <dbReference type="ARBA" id="ARBA00012438"/>
    </source>
</evidence>
<dbReference type="Pfam" id="PF00072">
    <property type="entry name" value="Response_reg"/>
    <property type="match status" value="1"/>
</dbReference>
<dbReference type="CDD" id="cd00082">
    <property type="entry name" value="HisKA"/>
    <property type="match status" value="1"/>
</dbReference>
<dbReference type="PRINTS" id="PR00344">
    <property type="entry name" value="BCTRLSENSOR"/>
</dbReference>
<feature type="transmembrane region" description="Helical" evidence="6">
    <location>
        <begin position="319"/>
        <end position="342"/>
    </location>
</feature>
<dbReference type="SMART" id="SM00387">
    <property type="entry name" value="HATPase_c"/>
    <property type="match status" value="1"/>
</dbReference>
<dbReference type="SUPFAM" id="SSF55874">
    <property type="entry name" value="ATPase domain of HSP90 chaperone/DNA topoisomerase II/histidine kinase"/>
    <property type="match status" value="1"/>
</dbReference>
<evidence type="ECO:0000313" key="9">
    <source>
        <dbReference type="EMBL" id="MCZ4281420.1"/>
    </source>
</evidence>
<dbReference type="CDD" id="cd16922">
    <property type="entry name" value="HATPase_EvgS-ArcB-TorS-like"/>
    <property type="match status" value="1"/>
</dbReference>
<dbReference type="SUPFAM" id="SSF47384">
    <property type="entry name" value="Homodimeric domain of signal transducing histidine kinase"/>
    <property type="match status" value="1"/>
</dbReference>
<accession>A0ABT4LJZ4</accession>
<comment type="caution">
    <text evidence="9">The sequence shown here is derived from an EMBL/GenBank/DDBJ whole genome shotgun (WGS) entry which is preliminary data.</text>
</comment>
<dbReference type="SMART" id="SM00448">
    <property type="entry name" value="REC"/>
    <property type="match status" value="1"/>
</dbReference>
<dbReference type="InterPro" id="IPR003594">
    <property type="entry name" value="HATPase_dom"/>
</dbReference>
<evidence type="ECO:0000256" key="1">
    <source>
        <dbReference type="ARBA" id="ARBA00000085"/>
    </source>
</evidence>
<dbReference type="Proteomes" id="UP001069802">
    <property type="component" value="Unassembled WGS sequence"/>
</dbReference>
<dbReference type="Gene3D" id="3.40.50.2300">
    <property type="match status" value="1"/>
</dbReference>
<keyword evidence="3 4" id="KW-0597">Phosphoprotein</keyword>
<dbReference type="InterPro" id="IPR011006">
    <property type="entry name" value="CheY-like_superfamily"/>
</dbReference>
<dbReference type="SMART" id="SM00388">
    <property type="entry name" value="HisKA"/>
    <property type="match status" value="1"/>
</dbReference>
<dbReference type="SUPFAM" id="SSF52172">
    <property type="entry name" value="CheY-like"/>
    <property type="match status" value="1"/>
</dbReference>
<dbReference type="CDD" id="cd17546">
    <property type="entry name" value="REC_hyHK_CKI1_RcsC-like"/>
    <property type="match status" value="1"/>
</dbReference>
<dbReference type="Pfam" id="PF00512">
    <property type="entry name" value="HisKA"/>
    <property type="match status" value="1"/>
</dbReference>
<dbReference type="PROSITE" id="PS50109">
    <property type="entry name" value="HIS_KIN"/>
    <property type="match status" value="1"/>
</dbReference>
<dbReference type="InterPro" id="IPR036097">
    <property type="entry name" value="HisK_dim/P_sf"/>
</dbReference>
<name>A0ABT4LJZ4_9PROT</name>
<protein>
    <recommendedName>
        <fullName evidence="2">histidine kinase</fullName>
        <ecNumber evidence="2">2.7.13.3</ecNumber>
    </recommendedName>
</protein>
<dbReference type="Pfam" id="PF02518">
    <property type="entry name" value="HATPase_c"/>
    <property type="match status" value="1"/>
</dbReference>
<keyword evidence="6" id="KW-1133">Transmembrane helix</keyword>
<dbReference type="EMBL" id="JAPWGY010000003">
    <property type="protein sequence ID" value="MCZ4281420.1"/>
    <property type="molecule type" value="Genomic_DNA"/>
</dbReference>
<reference evidence="9" key="1">
    <citation type="submission" date="2022-12" db="EMBL/GenBank/DDBJ databases">
        <title>Bacterial isolates from different developmental stages of Nematostella vectensis.</title>
        <authorList>
            <person name="Fraune S."/>
        </authorList>
    </citation>
    <scope>NUCLEOTIDE SEQUENCE</scope>
    <source>
        <strain evidence="9">G21630-S1</strain>
    </source>
</reference>
<dbReference type="EC" id="2.7.13.3" evidence="2"/>
<dbReference type="GO" id="GO:0005524">
    <property type="term" value="F:ATP binding"/>
    <property type="evidence" value="ECO:0007669"/>
    <property type="project" value="UniProtKB-KW"/>
</dbReference>
<dbReference type="InterPro" id="IPR007892">
    <property type="entry name" value="CHASE4"/>
</dbReference>
<sequence length="837" mass="93265">MKGKIKLKDVQLVTTTIENSAVTTHYDAQSPGEESGSKMTIQSKIGSLLAVLFLALILFSAGILYKVIIPQFKNLDHDNAIQSARQILNTLNDELAHLVVYSSDWGIWDDTYNYMDSRDVNFINSSAPDETLVFTDIDLLGFINMDGELVWGRWRNIEEEGYSDLDLKYSTHQTIRHFSPENVIANESISGYIQTRQGPMLLAAYPILKSNGDGPPNGIAIIGRFLDQKRLDKIAADLNVVFHKISTDPEALPPKHPIPEDLFTETIDPGNVALYSPADEEVFYSFFDIRDVTSVSLMRLVHPHPMDILAKGQFAISSALQLIAAFFAITLFFVVITLRRIVVLPLATLRDKITSLGHGREHSDGTSKPSHSNELQLALQSFDAMEEEIREHQNELENKVRDRTRWLQETNGQLEREIRERQKTEQRLLAAKLDAEKANQSKSEFLATVSHEIRTPMNGVVGMTSLLMESNLDQEQKEYLQSISKSADHLLVLINDILDISKLETGTSELQHHDFNIAELLNSVITAKSPHATAKGLKLVNELDPALPLWLQGDPTRLKQMLYNLLANAIKFTNKGQIKVTISAALPLEGTTQMVYCCVKDSGIGIAAEDQRRIFERFTQVDGSASRKHGGVGLGLSIVKHLCDQMGGEVGLESTPDEGSLFWFKIPLEIGKAPGGEAEVSSEPTPVFVEETVDDSTTPISPPLQSENISADSLHILIAEDNQINQMLLTKFLSKKGHRIDVVINGKEAFQFVKQQTPDVILMDIQMPDMDGIQATQKIRTLEGEKGRVPIIAVTANAMQGDRDSYLAAGMDDYLSKPVDFKRLIELIHHYTHLSQK</sequence>
<dbReference type="PANTHER" id="PTHR45339">
    <property type="entry name" value="HYBRID SIGNAL TRANSDUCTION HISTIDINE KINASE J"/>
    <property type="match status" value="1"/>
</dbReference>
<dbReference type="Pfam" id="PF05228">
    <property type="entry name" value="CHASE4"/>
    <property type="match status" value="1"/>
</dbReference>
<evidence type="ECO:0000256" key="3">
    <source>
        <dbReference type="ARBA" id="ARBA00022553"/>
    </source>
</evidence>
<organism evidence="9 10">
    <name type="scientific">Kiloniella laminariae</name>
    <dbReference type="NCBI Taxonomy" id="454162"/>
    <lineage>
        <taxon>Bacteria</taxon>
        <taxon>Pseudomonadati</taxon>
        <taxon>Pseudomonadota</taxon>
        <taxon>Alphaproteobacteria</taxon>
        <taxon>Rhodospirillales</taxon>
        <taxon>Kiloniellaceae</taxon>
        <taxon>Kiloniella</taxon>
    </lineage>
</organism>
<keyword evidence="9" id="KW-0547">Nucleotide-binding</keyword>
<dbReference type="InterPro" id="IPR004358">
    <property type="entry name" value="Sig_transdc_His_kin-like_C"/>
</dbReference>
<comment type="catalytic activity">
    <reaction evidence="1">
        <text>ATP + protein L-histidine = ADP + protein N-phospho-L-histidine.</text>
        <dbReference type="EC" id="2.7.13.3"/>
    </reaction>
</comment>
<keyword evidence="5" id="KW-0175">Coiled coil</keyword>
<evidence type="ECO:0000313" key="10">
    <source>
        <dbReference type="Proteomes" id="UP001069802"/>
    </source>
</evidence>
<feature type="modified residue" description="4-aspartylphosphate" evidence="4">
    <location>
        <position position="764"/>
    </location>
</feature>
<keyword evidence="6" id="KW-0812">Transmembrane</keyword>